<dbReference type="InterPro" id="IPR018044">
    <property type="entry name" value="Peptidase_S11"/>
</dbReference>
<dbReference type="SUPFAM" id="SSF56601">
    <property type="entry name" value="beta-lactamase/transpeptidase-like"/>
    <property type="match status" value="1"/>
</dbReference>
<keyword evidence="2" id="KW-0732">Signal</keyword>
<name>F8JTX2_STREN</name>
<reference evidence="12" key="1">
    <citation type="submission" date="2011-12" db="EMBL/GenBank/DDBJ databases">
        <title>Complete genome sequence of Streptomyces cattleya strain DSM 46488.</title>
        <authorList>
            <person name="Ou H.-Y."/>
            <person name="Li P."/>
            <person name="Zhao C."/>
            <person name="O'Hagan D."/>
            <person name="Deng Z."/>
        </authorList>
    </citation>
    <scope>NUCLEOTIDE SEQUENCE [LARGE SCALE GENOMIC DNA]</scope>
    <source>
        <strain evidence="12">ATCC 35852 / DSM 46488 / JCM 4925 / NBRC 14057 / NRRL 8057</strain>
    </source>
</reference>
<dbReference type="InterPro" id="IPR012338">
    <property type="entry name" value="Beta-lactam/transpept-like"/>
</dbReference>
<proteinExistence type="inferred from homology"/>
<feature type="domain" description="Peptidase S11 D-alanyl-D-alanine carboxypeptidase A N-terminal" evidence="10">
    <location>
        <begin position="83"/>
        <end position="275"/>
    </location>
</feature>
<dbReference type="GO" id="GO:0071555">
    <property type="term" value="P:cell wall organization"/>
    <property type="evidence" value="ECO:0007669"/>
    <property type="project" value="UniProtKB-KW"/>
</dbReference>
<protein>
    <submittedName>
        <fullName evidence="11">Penicillin binding protein PbpA</fullName>
    </submittedName>
</protein>
<dbReference type="OrthoDB" id="3530815at2"/>
<organism evidence="11 12">
    <name type="scientific">Streptantibioticus cattleyicolor (strain ATCC 35852 / DSM 46488 / JCM 4925 / NBRC 14057 / NRRL 8057)</name>
    <name type="common">Streptomyces cattleya</name>
    <dbReference type="NCBI Taxonomy" id="1003195"/>
    <lineage>
        <taxon>Bacteria</taxon>
        <taxon>Bacillati</taxon>
        <taxon>Actinomycetota</taxon>
        <taxon>Actinomycetes</taxon>
        <taxon>Kitasatosporales</taxon>
        <taxon>Streptomycetaceae</taxon>
        <taxon>Streptantibioticus</taxon>
    </lineage>
</organism>
<dbReference type="InterPro" id="IPR001967">
    <property type="entry name" value="Peptidase_S11_N"/>
</dbReference>
<keyword evidence="12" id="KW-1185">Reference proteome</keyword>
<keyword evidence="4" id="KW-0133">Cell shape</keyword>
<evidence type="ECO:0000256" key="7">
    <source>
        <dbReference type="PIRSR" id="PIRSR618044-1"/>
    </source>
</evidence>
<dbReference type="PANTHER" id="PTHR21581:SF33">
    <property type="entry name" value="D-ALANYL-D-ALANINE CARBOXYPEPTIDASE DACB"/>
    <property type="match status" value="1"/>
</dbReference>
<accession>F8JTX2</accession>
<dbReference type="GO" id="GO:0009252">
    <property type="term" value="P:peptidoglycan biosynthetic process"/>
    <property type="evidence" value="ECO:0007669"/>
    <property type="project" value="UniProtKB-KW"/>
</dbReference>
<evidence type="ECO:0000256" key="9">
    <source>
        <dbReference type="RuleBase" id="RU004016"/>
    </source>
</evidence>
<dbReference type="GO" id="GO:0009002">
    <property type="term" value="F:serine-type D-Ala-D-Ala carboxypeptidase activity"/>
    <property type="evidence" value="ECO:0007669"/>
    <property type="project" value="InterPro"/>
</dbReference>
<evidence type="ECO:0000256" key="5">
    <source>
        <dbReference type="ARBA" id="ARBA00022984"/>
    </source>
</evidence>
<dbReference type="PATRIC" id="fig|1003195.11.peg.7105"/>
<evidence type="ECO:0000256" key="3">
    <source>
        <dbReference type="ARBA" id="ARBA00022801"/>
    </source>
</evidence>
<gene>
    <name evidence="11" type="ordered locus">SCATT_56910</name>
</gene>
<feature type="active site" evidence="7">
    <location>
        <position position="154"/>
    </location>
</feature>
<dbReference type="GO" id="GO:0006508">
    <property type="term" value="P:proteolysis"/>
    <property type="evidence" value="ECO:0007669"/>
    <property type="project" value="InterPro"/>
</dbReference>
<dbReference type="Pfam" id="PF00768">
    <property type="entry name" value="Peptidase_S11"/>
    <property type="match status" value="1"/>
</dbReference>
<dbReference type="GO" id="GO:0008360">
    <property type="term" value="P:regulation of cell shape"/>
    <property type="evidence" value="ECO:0007669"/>
    <property type="project" value="UniProtKB-KW"/>
</dbReference>
<sequence length="419" mass="43864">MPVRARIRALAPRVWGAVVAFVALVLLIVQMVRPLPEPVVGLDRAVSSFTVPGGGFAVPWPAEGQGAVAVVGSGVVGTFGTQRPVPTASIAKIMTAYVILRDHPLGRDEQGPRIPVDAQAVADGKAEDESRVEGLREGETFSEQDMLRMLMIPSGNNIARLLARWDTHSSDVTVFAARMNQAAKDLGMRNTTYTDPSGLDRGTVSTAVDQLVLAEQVMRYDAFRVVVAQPDADIPGLGRIYNNNSPLLMAGLSVRGIKTGSNTPAGGTLSWAAYKTVDGADRLILGAMLGQHVTGPDPNGANSLALVLNNSKKVIAAVRDALTSAVAVRKGQVVGHVDDGLGHRAPVVATADLTVVGVPGQKLTVTPRGVRGHVPRTAKAGTVLGELTTGTGATARRVPIALAADLVGPSFWTRLTRFG</sequence>
<dbReference type="KEGG" id="sct:SCAT_5691"/>
<feature type="active site" description="Proton acceptor" evidence="7">
    <location>
        <position position="92"/>
    </location>
</feature>
<feature type="active site" description="Acyl-ester intermediate" evidence="7">
    <location>
        <position position="89"/>
    </location>
</feature>
<comment type="similarity">
    <text evidence="1 9">Belongs to the peptidase S11 family.</text>
</comment>
<evidence type="ECO:0000256" key="4">
    <source>
        <dbReference type="ARBA" id="ARBA00022960"/>
    </source>
</evidence>
<dbReference type="EMBL" id="CP003219">
    <property type="protein sequence ID" value="AEW98062.1"/>
    <property type="molecule type" value="Genomic_DNA"/>
</dbReference>
<dbReference type="Proteomes" id="UP000007842">
    <property type="component" value="Chromosome"/>
</dbReference>
<dbReference type="HOGENOM" id="CLU_011372_1_0_11"/>
<dbReference type="RefSeq" id="WP_014146392.1">
    <property type="nucleotide sequence ID" value="NC_016111.1"/>
</dbReference>
<evidence type="ECO:0000256" key="6">
    <source>
        <dbReference type="ARBA" id="ARBA00023316"/>
    </source>
</evidence>
<dbReference type="eggNOG" id="COG1686">
    <property type="taxonomic scope" value="Bacteria"/>
</dbReference>
<dbReference type="Gene3D" id="3.40.710.10">
    <property type="entry name" value="DD-peptidase/beta-lactamase superfamily"/>
    <property type="match status" value="1"/>
</dbReference>
<evidence type="ECO:0000313" key="12">
    <source>
        <dbReference type="Proteomes" id="UP000007842"/>
    </source>
</evidence>
<dbReference type="AlphaFoldDB" id="F8JTX2"/>
<keyword evidence="3" id="KW-0378">Hydrolase</keyword>
<dbReference type="PRINTS" id="PR00725">
    <property type="entry name" value="DADACBPTASE1"/>
</dbReference>
<dbReference type="STRING" id="1003195.SCATT_56910"/>
<evidence type="ECO:0000259" key="10">
    <source>
        <dbReference type="Pfam" id="PF00768"/>
    </source>
</evidence>
<evidence type="ECO:0000256" key="1">
    <source>
        <dbReference type="ARBA" id="ARBA00007164"/>
    </source>
</evidence>
<dbReference type="PANTHER" id="PTHR21581">
    <property type="entry name" value="D-ALANYL-D-ALANINE CARBOXYPEPTIDASE"/>
    <property type="match status" value="1"/>
</dbReference>
<accession>G8X467</accession>
<feature type="binding site" evidence="8">
    <location>
        <position position="258"/>
    </location>
    <ligand>
        <name>substrate</name>
    </ligand>
</feature>
<evidence type="ECO:0000256" key="8">
    <source>
        <dbReference type="PIRSR" id="PIRSR618044-2"/>
    </source>
</evidence>
<evidence type="ECO:0000256" key="2">
    <source>
        <dbReference type="ARBA" id="ARBA00022729"/>
    </source>
</evidence>
<dbReference type="KEGG" id="scy:SCATT_56910"/>
<evidence type="ECO:0000313" key="11">
    <source>
        <dbReference type="EMBL" id="AEW98062.1"/>
    </source>
</evidence>
<keyword evidence="5" id="KW-0573">Peptidoglycan synthesis</keyword>
<keyword evidence="6" id="KW-0961">Cell wall biogenesis/degradation</keyword>